<feature type="domain" description="HTH araC/xylS-type" evidence="4">
    <location>
        <begin position="128"/>
        <end position="226"/>
    </location>
</feature>
<evidence type="ECO:0000313" key="5">
    <source>
        <dbReference type="EMBL" id="NIK86780.1"/>
    </source>
</evidence>
<reference evidence="5 6" key="1">
    <citation type="submission" date="2020-03" db="EMBL/GenBank/DDBJ databases">
        <title>Genomic Encyclopedia of Type Strains, Phase IV (KMG-IV): sequencing the most valuable type-strain genomes for metagenomic binning, comparative biology and taxonomic classification.</title>
        <authorList>
            <person name="Goeker M."/>
        </authorList>
    </citation>
    <scope>NUCLEOTIDE SEQUENCE [LARGE SCALE GENOMIC DNA]</scope>
    <source>
        <strain evidence="5 6">DSM 19867</strain>
    </source>
</reference>
<keyword evidence="6" id="KW-1185">Reference proteome</keyword>
<evidence type="ECO:0000256" key="3">
    <source>
        <dbReference type="ARBA" id="ARBA00023163"/>
    </source>
</evidence>
<dbReference type="InterPro" id="IPR050204">
    <property type="entry name" value="AraC_XylS_family_regulators"/>
</dbReference>
<dbReference type="InterPro" id="IPR018060">
    <property type="entry name" value="HTH_AraC"/>
</dbReference>
<proteinExistence type="predicted"/>
<dbReference type="PRINTS" id="PR00032">
    <property type="entry name" value="HTHARAC"/>
</dbReference>
<dbReference type="PROSITE" id="PS00041">
    <property type="entry name" value="HTH_ARAC_FAMILY_1"/>
    <property type="match status" value="1"/>
</dbReference>
<evidence type="ECO:0000313" key="6">
    <source>
        <dbReference type="Proteomes" id="UP000570514"/>
    </source>
</evidence>
<dbReference type="EMBL" id="JAASRM010000001">
    <property type="protein sequence ID" value="NIK86780.1"/>
    <property type="molecule type" value="Genomic_DNA"/>
</dbReference>
<dbReference type="PANTHER" id="PTHR46796:SF14">
    <property type="entry name" value="TRANSCRIPTIONAL REGULATORY PROTEIN"/>
    <property type="match status" value="1"/>
</dbReference>
<dbReference type="PANTHER" id="PTHR46796">
    <property type="entry name" value="HTH-TYPE TRANSCRIPTIONAL ACTIVATOR RHAS-RELATED"/>
    <property type="match status" value="1"/>
</dbReference>
<dbReference type="GO" id="GO:0043565">
    <property type="term" value="F:sequence-specific DNA binding"/>
    <property type="evidence" value="ECO:0007669"/>
    <property type="project" value="InterPro"/>
</dbReference>
<dbReference type="AlphaFoldDB" id="A0A846MUM4"/>
<accession>A0A846MUM4</accession>
<keyword evidence="2 5" id="KW-0238">DNA-binding</keyword>
<keyword evidence="3" id="KW-0804">Transcription</keyword>
<name>A0A846MUM4_9PROT</name>
<protein>
    <submittedName>
        <fullName evidence="5">AraC-like DNA-binding protein</fullName>
    </submittedName>
</protein>
<sequence length="229" mass="25252">MQSQPHGAKARPRRGNAELYLVPAGKPVWESADHIAFARRIFIFFDAAKLQRAGHNMAALQEISQLATFSDPVVRQLAAMLADETQQGGPNGRMYGESLAHALTAALLAITERAQKPAKGGLAPRALQRVIAYLEEHWREQLFLADLARLAGISQSHFGRAFKTSTGVAPSRWHMNIRIRRAQEMLLADTQSLADIALYAGFSDQSHFTRAFRQVAGLTPGAWRKAQQA</sequence>
<dbReference type="InterPro" id="IPR020449">
    <property type="entry name" value="Tscrpt_reg_AraC-type_HTH"/>
</dbReference>
<dbReference type="InterPro" id="IPR009057">
    <property type="entry name" value="Homeodomain-like_sf"/>
</dbReference>
<dbReference type="Gene3D" id="1.10.10.60">
    <property type="entry name" value="Homeodomain-like"/>
    <property type="match status" value="2"/>
</dbReference>
<dbReference type="InterPro" id="IPR018062">
    <property type="entry name" value="HTH_AraC-typ_CS"/>
</dbReference>
<gene>
    <name evidence="5" type="ORF">FHS83_000098</name>
</gene>
<dbReference type="PROSITE" id="PS01124">
    <property type="entry name" value="HTH_ARAC_FAMILY_2"/>
    <property type="match status" value="1"/>
</dbReference>
<dbReference type="Proteomes" id="UP000570514">
    <property type="component" value="Unassembled WGS sequence"/>
</dbReference>
<dbReference type="RefSeq" id="WP_167079801.1">
    <property type="nucleotide sequence ID" value="NZ_BAAADC010000001.1"/>
</dbReference>
<dbReference type="SUPFAM" id="SSF46689">
    <property type="entry name" value="Homeodomain-like"/>
    <property type="match status" value="2"/>
</dbReference>
<dbReference type="Pfam" id="PF12833">
    <property type="entry name" value="HTH_18"/>
    <property type="match status" value="1"/>
</dbReference>
<evidence type="ECO:0000259" key="4">
    <source>
        <dbReference type="PROSITE" id="PS01124"/>
    </source>
</evidence>
<organism evidence="5 6">
    <name type="scientific">Rhizomicrobium palustre</name>
    <dbReference type="NCBI Taxonomy" id="189966"/>
    <lineage>
        <taxon>Bacteria</taxon>
        <taxon>Pseudomonadati</taxon>
        <taxon>Pseudomonadota</taxon>
        <taxon>Alphaproteobacteria</taxon>
        <taxon>Micropepsales</taxon>
        <taxon>Micropepsaceae</taxon>
        <taxon>Rhizomicrobium</taxon>
    </lineage>
</organism>
<dbReference type="GO" id="GO:0003700">
    <property type="term" value="F:DNA-binding transcription factor activity"/>
    <property type="evidence" value="ECO:0007669"/>
    <property type="project" value="InterPro"/>
</dbReference>
<evidence type="ECO:0000256" key="1">
    <source>
        <dbReference type="ARBA" id="ARBA00023015"/>
    </source>
</evidence>
<keyword evidence="1" id="KW-0805">Transcription regulation</keyword>
<evidence type="ECO:0000256" key="2">
    <source>
        <dbReference type="ARBA" id="ARBA00023125"/>
    </source>
</evidence>
<comment type="caution">
    <text evidence="5">The sequence shown here is derived from an EMBL/GenBank/DDBJ whole genome shotgun (WGS) entry which is preliminary data.</text>
</comment>
<dbReference type="SMART" id="SM00342">
    <property type="entry name" value="HTH_ARAC"/>
    <property type="match status" value="1"/>
</dbReference>